<evidence type="ECO:0000256" key="15">
    <source>
        <dbReference type="ARBA" id="ARBA00049244"/>
    </source>
</evidence>
<keyword evidence="10 17" id="KW-0378">Hydrolase</keyword>
<keyword evidence="12 17" id="KW-0239">DNA-directed DNA polymerase</keyword>
<dbReference type="InterPro" id="IPR036279">
    <property type="entry name" value="5-3_exonuclease_C_sf"/>
</dbReference>
<dbReference type="SMART" id="SM00474">
    <property type="entry name" value="35EXOc"/>
    <property type="match status" value="1"/>
</dbReference>
<dbReference type="InterPro" id="IPR018320">
    <property type="entry name" value="DNA_polymerase_1"/>
</dbReference>
<dbReference type="CDD" id="cd09859">
    <property type="entry name" value="PIN_53EXO"/>
    <property type="match status" value="1"/>
</dbReference>
<dbReference type="PRINTS" id="PR00868">
    <property type="entry name" value="DNAPOLI"/>
</dbReference>
<dbReference type="InterPro" id="IPR019760">
    <property type="entry name" value="DNA-dir_DNA_pol_A_CS"/>
</dbReference>
<dbReference type="GO" id="GO:0006302">
    <property type="term" value="P:double-strand break repair"/>
    <property type="evidence" value="ECO:0007669"/>
    <property type="project" value="TreeGrafter"/>
</dbReference>
<evidence type="ECO:0000256" key="5">
    <source>
        <dbReference type="ARBA" id="ARBA00022679"/>
    </source>
</evidence>
<feature type="domain" description="5'-3' exonuclease" evidence="19">
    <location>
        <begin position="5"/>
        <end position="267"/>
    </location>
</feature>
<dbReference type="InterPro" id="IPR029060">
    <property type="entry name" value="PIN-like_dom_sf"/>
</dbReference>
<keyword evidence="14 17" id="KW-0234">DNA repair</keyword>
<evidence type="ECO:0000256" key="10">
    <source>
        <dbReference type="ARBA" id="ARBA00022801"/>
    </source>
</evidence>
<dbReference type="Pfam" id="PF00476">
    <property type="entry name" value="DNA_pol_A"/>
    <property type="match status" value="1"/>
</dbReference>
<dbReference type="FunFam" id="3.40.50.1010:FF:000001">
    <property type="entry name" value="DNA polymerase I"/>
    <property type="match status" value="1"/>
</dbReference>
<evidence type="ECO:0000256" key="2">
    <source>
        <dbReference type="ARBA" id="ARBA00011541"/>
    </source>
</evidence>
<feature type="domain" description="3'-5' exonuclease" evidence="18">
    <location>
        <begin position="335"/>
        <end position="520"/>
    </location>
</feature>
<name>A0A1T4UW13_9GAMM</name>
<dbReference type="NCBIfam" id="TIGR00593">
    <property type="entry name" value="pola"/>
    <property type="match status" value="1"/>
</dbReference>
<evidence type="ECO:0000259" key="18">
    <source>
        <dbReference type="SMART" id="SM00474"/>
    </source>
</evidence>
<dbReference type="Gene3D" id="1.20.1060.10">
    <property type="entry name" value="Taq DNA Polymerase, Chain T, domain 4"/>
    <property type="match status" value="1"/>
</dbReference>
<dbReference type="FunFam" id="1.10.150.20:FF:000003">
    <property type="entry name" value="DNA polymerase I"/>
    <property type="match status" value="1"/>
</dbReference>
<comment type="similarity">
    <text evidence="1 17">Belongs to the DNA polymerase type-A family.</text>
</comment>
<dbReference type="InterPro" id="IPR020046">
    <property type="entry name" value="5-3_exonucl_a-hlix_arch_N"/>
</dbReference>
<dbReference type="NCBIfam" id="NF004397">
    <property type="entry name" value="PRK05755.1"/>
    <property type="match status" value="1"/>
</dbReference>
<dbReference type="EC" id="2.7.7.7" evidence="3 16"/>
<dbReference type="InterPro" id="IPR036397">
    <property type="entry name" value="RNaseH_sf"/>
</dbReference>
<dbReference type="FunFam" id="1.20.1060.10:FF:000001">
    <property type="entry name" value="DNA polymerase I"/>
    <property type="match status" value="1"/>
</dbReference>
<comment type="subunit">
    <text evidence="2">Single-chain monomer with multiple functions.</text>
</comment>
<evidence type="ECO:0000256" key="7">
    <source>
        <dbReference type="ARBA" id="ARBA00022705"/>
    </source>
</evidence>
<dbReference type="InterPro" id="IPR012337">
    <property type="entry name" value="RNaseH-like_sf"/>
</dbReference>
<dbReference type="GO" id="GO:0006261">
    <property type="term" value="P:DNA-templated DNA replication"/>
    <property type="evidence" value="ECO:0007669"/>
    <property type="project" value="UniProtKB-UniRule"/>
</dbReference>
<sequence length="932" mass="103931">MTDNLPLVLVDGSSFLYRAFYAAPKSFTNSKGIPTGVCMILSRMLGSLSSKFAGAKFIVVFDAKGKSFRNEMYPEYKANRPPMPDELRVQIEYVHKIVRAMGFPLVSIEGVEADDVLGTYATDASKEGVKTVICTGDKDLAQLVDDNVILYDSMKDVYTDAKGVVEKFGVKPEHIIDFLALKGDSSDNIPGMAGVGDKTAVTLINELGGIKDIYNNLDKIASLSFRGSKTFAEKYREAFETVELSYRLATIRTDLELPLKISEVTPPVLNKNDLIEIYTELEFTKLLADLKKDAPADSPKTQAQSFDFAKAASKTEDAPAFSSAPTDYKSNGGKYILVTDENVLDELCHKILSSRIVALDTETTSLMPQEASLVGMSLSVAANEGYYIPLNHTYLGVPQCLSLDMVREKLLPVLNSTDVKIIGHNIKFDLLVLHYQNFEIEKVYADTMIMAHLLDSASAMNMDDLALRYLNYRTITYKEITGDKKKIPISEVPVEIVCNYAAEDADVTFRLYQTLSEKLFASENNRKLFFEQEMPFLKVLYHMELEGVYVSQKELEAQNRNLKTELVEIQKQIYVSAGQEFNIASPKQLGKVLFEDLKIPYPKKVKDGKYSTAEDILEQIAFNYDIANLVLRYRGLAKLISTYTEKLQTLISPKTSRIYTSFNQTGTVTGRLSSSDPNLQNIPARTEEGKMIRKAFIAPEGYKIIAADYSQIELRLIAHISEDPNLRKAFLAGQDIHRATAAEVLGKSIDEVTSQERSHAKATNFGLMYGMGAFGLTRQTHMSMAEAKVYIQRYFERYPSVQKYMEETKAYAHEHGYVTSINGRHISVANINSSNTMLSKAAERAAINAPMQGSAADVIKTAMIRLDEWIASLPKNTIRMTVQVHDELIFEVKDTFVDEACAKISEIMENAYKLSVPLTVGVGVSSSWADAH</sequence>
<dbReference type="GO" id="GO:0008408">
    <property type="term" value="F:3'-5' exonuclease activity"/>
    <property type="evidence" value="ECO:0007669"/>
    <property type="project" value="UniProtKB-UniRule"/>
</dbReference>
<dbReference type="SUPFAM" id="SSF47807">
    <property type="entry name" value="5' to 3' exonuclease, C-terminal subdomain"/>
    <property type="match status" value="1"/>
</dbReference>
<evidence type="ECO:0000256" key="17">
    <source>
        <dbReference type="RuleBase" id="RU004460"/>
    </source>
</evidence>
<dbReference type="InterPro" id="IPR002562">
    <property type="entry name" value="3'-5'_exonuclease_dom"/>
</dbReference>
<organism evidence="21 22">
    <name type="scientific">Succinivibrio dextrinosolvens DSM 3072</name>
    <dbReference type="NCBI Taxonomy" id="1123324"/>
    <lineage>
        <taxon>Bacteria</taxon>
        <taxon>Pseudomonadati</taxon>
        <taxon>Pseudomonadota</taxon>
        <taxon>Gammaproteobacteria</taxon>
        <taxon>Aeromonadales</taxon>
        <taxon>Succinivibrionaceae</taxon>
        <taxon>Succinivibrio</taxon>
    </lineage>
</organism>
<dbReference type="Gene3D" id="3.30.420.10">
    <property type="entry name" value="Ribonuclease H-like superfamily/Ribonuclease H"/>
    <property type="match status" value="1"/>
</dbReference>
<dbReference type="FunFam" id="1.10.150.20:FF:000002">
    <property type="entry name" value="DNA polymerase I"/>
    <property type="match status" value="1"/>
</dbReference>
<evidence type="ECO:0000256" key="9">
    <source>
        <dbReference type="ARBA" id="ARBA00022763"/>
    </source>
</evidence>
<dbReference type="GO" id="GO:0008409">
    <property type="term" value="F:5'-3' exonuclease activity"/>
    <property type="evidence" value="ECO:0007669"/>
    <property type="project" value="UniProtKB-UniRule"/>
</dbReference>
<evidence type="ECO:0000313" key="21">
    <source>
        <dbReference type="EMBL" id="SKA56808.1"/>
    </source>
</evidence>
<dbReference type="SUPFAM" id="SSF53098">
    <property type="entry name" value="Ribonuclease H-like"/>
    <property type="match status" value="1"/>
</dbReference>
<keyword evidence="7 17" id="KW-0235">DNA replication</keyword>
<dbReference type="PANTHER" id="PTHR10133">
    <property type="entry name" value="DNA POLYMERASE I"/>
    <property type="match status" value="1"/>
</dbReference>
<proteinExistence type="inferred from homology"/>
<dbReference type="Gene3D" id="1.10.150.20">
    <property type="entry name" value="5' to 3' exonuclease, C-terminal subdomain"/>
    <property type="match status" value="2"/>
</dbReference>
<dbReference type="CDD" id="cd08637">
    <property type="entry name" value="DNA_pol_A_pol_I_C"/>
    <property type="match status" value="1"/>
</dbReference>
<dbReference type="PROSITE" id="PS00447">
    <property type="entry name" value="DNA_POLYMERASE_A"/>
    <property type="match status" value="1"/>
</dbReference>
<gene>
    <name evidence="17" type="primary">polA</name>
    <name evidence="21" type="ORF">SAMN02745213_00087</name>
</gene>
<evidence type="ECO:0000256" key="4">
    <source>
        <dbReference type="ARBA" id="ARBA00020311"/>
    </source>
</evidence>
<protein>
    <recommendedName>
        <fullName evidence="4 16">DNA polymerase I</fullName>
        <ecNumber evidence="3 16">2.7.7.7</ecNumber>
    </recommendedName>
</protein>
<dbReference type="Pfam" id="PF02739">
    <property type="entry name" value="5_3_exonuc_N"/>
    <property type="match status" value="1"/>
</dbReference>
<dbReference type="AlphaFoldDB" id="A0A1T4UW13"/>
<dbReference type="SMART" id="SM00279">
    <property type="entry name" value="HhH2"/>
    <property type="match status" value="1"/>
</dbReference>
<dbReference type="RefSeq" id="WP_078927757.1">
    <property type="nucleotide sequence ID" value="NZ_FUXX01000001.1"/>
</dbReference>
<evidence type="ECO:0000256" key="14">
    <source>
        <dbReference type="ARBA" id="ARBA00023204"/>
    </source>
</evidence>
<dbReference type="EMBL" id="FUXX01000001">
    <property type="protein sequence ID" value="SKA56808.1"/>
    <property type="molecule type" value="Genomic_DNA"/>
</dbReference>
<reference evidence="22" key="1">
    <citation type="submission" date="2017-02" db="EMBL/GenBank/DDBJ databases">
        <authorList>
            <person name="Varghese N."/>
            <person name="Submissions S."/>
        </authorList>
    </citation>
    <scope>NUCLEOTIDE SEQUENCE [LARGE SCALE GENOMIC DNA]</scope>
    <source>
        <strain evidence="22">DSM 3072</strain>
    </source>
</reference>
<dbReference type="Gene3D" id="3.30.70.370">
    <property type="match status" value="1"/>
</dbReference>
<dbReference type="Gene3D" id="3.40.50.1010">
    <property type="entry name" value="5'-nuclease"/>
    <property type="match status" value="1"/>
</dbReference>
<evidence type="ECO:0000259" key="20">
    <source>
        <dbReference type="SMART" id="SM00482"/>
    </source>
</evidence>
<keyword evidence="11 17" id="KW-0269">Exonuclease</keyword>
<evidence type="ECO:0000256" key="11">
    <source>
        <dbReference type="ARBA" id="ARBA00022839"/>
    </source>
</evidence>
<dbReference type="InterPro" id="IPR008918">
    <property type="entry name" value="HhH2"/>
</dbReference>
<dbReference type="InterPro" id="IPR001098">
    <property type="entry name" value="DNA-dir_DNA_pol_A_palm_dom"/>
</dbReference>
<dbReference type="Proteomes" id="UP000242432">
    <property type="component" value="Unassembled WGS sequence"/>
</dbReference>
<feature type="domain" description="DNA-directed DNA polymerase family A palm" evidence="20">
    <location>
        <begin position="689"/>
        <end position="896"/>
    </location>
</feature>
<dbReference type="CDD" id="cd09898">
    <property type="entry name" value="H3TH_53EXO"/>
    <property type="match status" value="1"/>
</dbReference>
<keyword evidence="22" id="KW-1185">Reference proteome</keyword>
<dbReference type="SMART" id="SM00482">
    <property type="entry name" value="POLAc"/>
    <property type="match status" value="1"/>
</dbReference>
<keyword evidence="6 17" id="KW-0548">Nucleotidyltransferase</keyword>
<dbReference type="InterPro" id="IPR002298">
    <property type="entry name" value="DNA_polymerase_A"/>
</dbReference>
<evidence type="ECO:0000256" key="16">
    <source>
        <dbReference type="NCBIfam" id="TIGR00593"/>
    </source>
</evidence>
<dbReference type="SUPFAM" id="SSF56672">
    <property type="entry name" value="DNA/RNA polymerases"/>
    <property type="match status" value="1"/>
</dbReference>
<keyword evidence="5 17" id="KW-0808">Transferase</keyword>
<evidence type="ECO:0000256" key="3">
    <source>
        <dbReference type="ARBA" id="ARBA00012417"/>
    </source>
</evidence>
<dbReference type="PANTHER" id="PTHR10133:SF27">
    <property type="entry name" value="DNA POLYMERASE NU"/>
    <property type="match status" value="1"/>
</dbReference>
<dbReference type="GO" id="GO:0003677">
    <property type="term" value="F:DNA binding"/>
    <property type="evidence" value="ECO:0007669"/>
    <property type="project" value="UniProtKB-UniRule"/>
</dbReference>
<evidence type="ECO:0000256" key="6">
    <source>
        <dbReference type="ARBA" id="ARBA00022695"/>
    </source>
</evidence>
<evidence type="ECO:0000259" key="19">
    <source>
        <dbReference type="SMART" id="SM00475"/>
    </source>
</evidence>
<dbReference type="CDD" id="cd06139">
    <property type="entry name" value="DNA_polA_I_Ecoli_like_exo"/>
    <property type="match status" value="1"/>
</dbReference>
<accession>A0A1T4UW13</accession>
<comment type="function">
    <text evidence="17">In addition to polymerase activity, this DNA polymerase exhibits 3'-5' and 5'-3' exonuclease activity.</text>
</comment>
<evidence type="ECO:0000313" key="22">
    <source>
        <dbReference type="Proteomes" id="UP000242432"/>
    </source>
</evidence>
<dbReference type="GO" id="GO:0003887">
    <property type="term" value="F:DNA-directed DNA polymerase activity"/>
    <property type="evidence" value="ECO:0007669"/>
    <property type="project" value="UniProtKB-UniRule"/>
</dbReference>
<dbReference type="InterPro" id="IPR020045">
    <property type="entry name" value="DNA_polI_H3TH"/>
</dbReference>
<dbReference type="InterPro" id="IPR002421">
    <property type="entry name" value="5-3_exonuclease"/>
</dbReference>
<evidence type="ECO:0000256" key="13">
    <source>
        <dbReference type="ARBA" id="ARBA00023125"/>
    </source>
</evidence>
<evidence type="ECO:0000256" key="12">
    <source>
        <dbReference type="ARBA" id="ARBA00022932"/>
    </source>
</evidence>
<dbReference type="SMART" id="SM00475">
    <property type="entry name" value="53EXOc"/>
    <property type="match status" value="1"/>
</dbReference>
<keyword evidence="8" id="KW-0540">Nuclease</keyword>
<dbReference type="InterPro" id="IPR043502">
    <property type="entry name" value="DNA/RNA_pol_sf"/>
</dbReference>
<dbReference type="Pfam" id="PF01367">
    <property type="entry name" value="5_3_exonuc"/>
    <property type="match status" value="1"/>
</dbReference>
<keyword evidence="9 17" id="KW-0227">DNA damage</keyword>
<keyword evidence="13 17" id="KW-0238">DNA-binding</keyword>
<evidence type="ECO:0000256" key="8">
    <source>
        <dbReference type="ARBA" id="ARBA00022722"/>
    </source>
</evidence>
<evidence type="ECO:0000256" key="1">
    <source>
        <dbReference type="ARBA" id="ARBA00007705"/>
    </source>
</evidence>
<dbReference type="Pfam" id="PF01612">
    <property type="entry name" value="DNA_pol_A_exo1"/>
    <property type="match status" value="1"/>
</dbReference>
<comment type="catalytic activity">
    <reaction evidence="15 17">
        <text>DNA(n) + a 2'-deoxyribonucleoside 5'-triphosphate = DNA(n+1) + diphosphate</text>
        <dbReference type="Rhea" id="RHEA:22508"/>
        <dbReference type="Rhea" id="RHEA-COMP:17339"/>
        <dbReference type="Rhea" id="RHEA-COMP:17340"/>
        <dbReference type="ChEBI" id="CHEBI:33019"/>
        <dbReference type="ChEBI" id="CHEBI:61560"/>
        <dbReference type="ChEBI" id="CHEBI:173112"/>
        <dbReference type="EC" id="2.7.7.7"/>
    </reaction>
</comment>
<dbReference type="STRING" id="83771.SAMN02910357_00976"/>
<dbReference type="SUPFAM" id="SSF88723">
    <property type="entry name" value="PIN domain-like"/>
    <property type="match status" value="1"/>
</dbReference>